<keyword evidence="6" id="KW-0347">Helicase</keyword>
<dbReference type="InterPro" id="IPR011545">
    <property type="entry name" value="DEAD/DEAH_box_helicase_dom"/>
</dbReference>
<evidence type="ECO:0000256" key="6">
    <source>
        <dbReference type="ARBA" id="ARBA00022806"/>
    </source>
</evidence>
<dbReference type="Proteomes" id="UP000051048">
    <property type="component" value="Unassembled WGS sequence"/>
</dbReference>
<dbReference type="FunFam" id="3.40.50.300:FF:000546">
    <property type="entry name" value="Transcription-repair-coupling factor"/>
    <property type="match status" value="1"/>
</dbReference>
<dbReference type="InterPro" id="IPR004576">
    <property type="entry name" value="Mfd"/>
</dbReference>
<evidence type="ECO:0000256" key="1">
    <source>
        <dbReference type="ARBA" id="ARBA00004496"/>
    </source>
</evidence>
<dbReference type="PROSITE" id="PS51194">
    <property type="entry name" value="HELICASE_CTER"/>
    <property type="match status" value="1"/>
</dbReference>
<organism evidence="16 17">
    <name type="scientific">Ligilactobacillus equi DSM 15833 = JCM 10991</name>
    <dbReference type="NCBI Taxonomy" id="1423740"/>
    <lineage>
        <taxon>Bacteria</taxon>
        <taxon>Bacillati</taxon>
        <taxon>Bacillota</taxon>
        <taxon>Bacilli</taxon>
        <taxon>Lactobacillales</taxon>
        <taxon>Lactobacillaceae</taxon>
        <taxon>Ligilactobacillus</taxon>
    </lineage>
</organism>
<keyword evidence="3 13" id="KW-0547">Nucleotide-binding</keyword>
<dbReference type="Gene3D" id="3.40.50.300">
    <property type="entry name" value="P-loop containing nucleotide triphosphate hydrolases"/>
    <property type="match status" value="2"/>
</dbReference>
<dbReference type="SMART" id="SM00487">
    <property type="entry name" value="DEXDc"/>
    <property type="match status" value="1"/>
</dbReference>
<comment type="caution">
    <text evidence="16">The sequence shown here is derived from an EMBL/GenBank/DDBJ whole genome shotgun (WGS) entry which is preliminary data.</text>
</comment>
<dbReference type="GO" id="GO:0005737">
    <property type="term" value="C:cytoplasm"/>
    <property type="evidence" value="ECO:0007669"/>
    <property type="project" value="UniProtKB-SubCell"/>
</dbReference>
<gene>
    <name evidence="13" type="primary">mfd</name>
    <name evidence="16" type="ORF">FC36_GL000157</name>
</gene>
<dbReference type="EMBL" id="AZFH01000072">
    <property type="protein sequence ID" value="KRL79944.1"/>
    <property type="molecule type" value="Genomic_DNA"/>
</dbReference>
<dbReference type="PATRIC" id="fig|1423740.3.peg.166"/>
<dbReference type="RefSeq" id="WP_025021063.1">
    <property type="nucleotide sequence ID" value="NZ_AZFH01000072.1"/>
</dbReference>
<comment type="function">
    <text evidence="13">Couples transcription and DNA repair by recognizing RNA polymerase (RNAP) stalled at DNA lesions. Mediates ATP-dependent release of RNAP and its truncated transcript from the DNA, and recruitment of nucleotide excision repair machinery to the damaged site.</text>
</comment>
<dbReference type="Gene3D" id="3.30.2060.10">
    <property type="entry name" value="Penicillin-binding protein 1b domain"/>
    <property type="match status" value="1"/>
</dbReference>
<evidence type="ECO:0000256" key="7">
    <source>
        <dbReference type="ARBA" id="ARBA00022840"/>
    </source>
</evidence>
<keyword evidence="4 13" id="KW-0227">DNA damage</keyword>
<dbReference type="GO" id="GO:0005524">
    <property type="term" value="F:ATP binding"/>
    <property type="evidence" value="ECO:0007669"/>
    <property type="project" value="UniProtKB-UniRule"/>
</dbReference>
<evidence type="ECO:0000256" key="12">
    <source>
        <dbReference type="ARBA" id="ARBA00070128"/>
    </source>
</evidence>
<dbReference type="HAMAP" id="MF_00969">
    <property type="entry name" value="TRCF"/>
    <property type="match status" value="1"/>
</dbReference>
<evidence type="ECO:0000256" key="2">
    <source>
        <dbReference type="ARBA" id="ARBA00022490"/>
    </source>
</evidence>
<dbReference type="OrthoDB" id="9804325at2"/>
<evidence type="ECO:0000256" key="13">
    <source>
        <dbReference type="HAMAP-Rule" id="MF_00969"/>
    </source>
</evidence>
<dbReference type="NCBIfam" id="TIGR00580">
    <property type="entry name" value="mfd"/>
    <property type="match status" value="1"/>
</dbReference>
<dbReference type="InterPro" id="IPR005118">
    <property type="entry name" value="TRCF_C"/>
</dbReference>
<dbReference type="SMART" id="SM00982">
    <property type="entry name" value="TRCF"/>
    <property type="match status" value="1"/>
</dbReference>
<keyword evidence="5 13" id="KW-0378">Hydrolase</keyword>
<evidence type="ECO:0000259" key="15">
    <source>
        <dbReference type="PROSITE" id="PS51194"/>
    </source>
</evidence>
<dbReference type="Pfam" id="PF00270">
    <property type="entry name" value="DEAD"/>
    <property type="match status" value="1"/>
</dbReference>
<evidence type="ECO:0000313" key="16">
    <source>
        <dbReference type="EMBL" id="KRL79944.1"/>
    </source>
</evidence>
<dbReference type="InterPro" id="IPR003711">
    <property type="entry name" value="CarD-like/TRCF_RID"/>
</dbReference>
<evidence type="ECO:0000256" key="5">
    <source>
        <dbReference type="ARBA" id="ARBA00022801"/>
    </source>
</evidence>
<keyword evidence="9 13" id="KW-0234">DNA repair</keyword>
<dbReference type="SUPFAM" id="SSF143517">
    <property type="entry name" value="TRCF domain-like"/>
    <property type="match status" value="1"/>
</dbReference>
<dbReference type="InterPro" id="IPR027417">
    <property type="entry name" value="P-loop_NTPase"/>
</dbReference>
<feature type="domain" description="Helicase ATP-binding" evidence="14">
    <location>
        <begin position="636"/>
        <end position="797"/>
    </location>
</feature>
<evidence type="ECO:0000259" key="14">
    <source>
        <dbReference type="PROSITE" id="PS51192"/>
    </source>
</evidence>
<keyword evidence="7 13" id="KW-0067">ATP-binding</keyword>
<dbReference type="GO" id="GO:0003684">
    <property type="term" value="F:damaged DNA binding"/>
    <property type="evidence" value="ECO:0007669"/>
    <property type="project" value="InterPro"/>
</dbReference>
<evidence type="ECO:0000256" key="11">
    <source>
        <dbReference type="ARBA" id="ARBA00061399"/>
    </source>
</evidence>
<sequence>MEITELLLAQNQELASWMAKPSAFLKRQLVTGLLGSAKTVFLATMLRRTKRTLLVVEPDLFHAQKLVDDLENLLADEELFIFPVEEMLSARLAPSSPDFRAARIAALTALEDNKPIILVTTPAGLGQVLPNKAQWQEFNLNLALGQSYDQSNLIERLLTMGYVRQKLVERPGDFAVRGSIIDIYPLDQEPLRLDFFDDELDAINIIDSQSQRSIEGVEAVKILPANDLLIDRQQFAQASERLQALAQSQAATAGKDEEIWQLEYQQRLARFKEGIFEESDRLYAAYFYEEPAYLLDYLDQRAFPVFDDYSQLADNYLELQTDVAQWSLLESNRKFLMPEGIFPEFNDLLKKDAHKQIFLSVFAKGMGNLRLGKILALKSRAVQQFFGQMPLLQTEVERWKKQGQTVIFLISSQEKVAKFSQTLDDFKISALVTQADRIQAGQVQIVQANLESGFEYGNNDLVILTEKEIYAKAVKKKRPLKIRQTMSNTQRLRSYNDLKPGDYVVHVNHGIGRYIGLKTMEVGGHHQDYLTLHYADDAELFVPVTQLDRVQKYVASEGHEPKIYKLGSGDWAKTKRKVTSKIEDIADDLVDLYAKREAQKGFAFSKDDSLQVDFDEAFPYPETPDQLRSIQEIKADMEKEKPMDRLLIGDVGFGKTEVALRAAFKAVHDGKQVAFLAPTTVLAQQHYETMMTRFDGFDVQIGILSRFATPKQVRQTLEELKNGQLDIIVGTHRLLSKDVVFADLGLLIIDEEQRFGVRHKERLKELKTSVDVLTLTATPIPRTLNLSMLGVRDLSVIETPPQNRYPIQTYIIEQNYPLIVSAIQRELARGGQVFYLHNRVGDIASVASQLESLVPQARVAYIHGRMPENQMEQILMDFIAGDYDVLVTTTIIETGVDIPNANTLLVEDADRMGLAQLYQLRGRVGRSNRVAYAYFMYQADKVLNEISEKRLEAIKDFTELGSGFKIAMRDLSIRGAGNILGRQQHGFIDSVGYDMYTQLLNEAVAKKRGLIKEKRADAEIILGLEAYLPADYIDDQRQKIEIYKRIKQMETQEQFEEIRDDLVDRFGEYPEAVSNLLEIGKMKMKADQALVAKIKQVKGKVEIILTDQAMECFQAPDVMKALAQVKMAANIGLNKHDRFVVSLTVQPKMTVADVMAEIDQFLVGLLEILGEQREAKKQ</sequence>
<evidence type="ECO:0000256" key="4">
    <source>
        <dbReference type="ARBA" id="ARBA00022763"/>
    </source>
</evidence>
<dbReference type="InterPro" id="IPR014001">
    <property type="entry name" value="Helicase_ATP-bd"/>
</dbReference>
<evidence type="ECO:0000256" key="3">
    <source>
        <dbReference type="ARBA" id="ARBA00022741"/>
    </source>
</evidence>
<dbReference type="GO" id="GO:0006355">
    <property type="term" value="P:regulation of DNA-templated transcription"/>
    <property type="evidence" value="ECO:0007669"/>
    <property type="project" value="UniProtKB-UniRule"/>
</dbReference>
<dbReference type="Pfam" id="PF02559">
    <property type="entry name" value="CarD_TRCF_RID"/>
    <property type="match status" value="1"/>
</dbReference>
<dbReference type="InterPro" id="IPR037235">
    <property type="entry name" value="TRCF-like_C_D7"/>
</dbReference>
<dbReference type="Pfam" id="PF03461">
    <property type="entry name" value="TRCF"/>
    <property type="match status" value="1"/>
</dbReference>
<comment type="subcellular location">
    <subcellularLocation>
        <location evidence="1 13">Cytoplasm</location>
    </subcellularLocation>
</comment>
<keyword evidence="8 13" id="KW-0238">DNA-binding</keyword>
<dbReference type="Pfam" id="PF17757">
    <property type="entry name" value="UvrB_inter"/>
    <property type="match status" value="1"/>
</dbReference>
<dbReference type="PANTHER" id="PTHR47964:SF1">
    <property type="entry name" value="ATP-DEPENDENT DNA HELICASE HOMOLOG RECG, CHLOROPLASTIC"/>
    <property type="match status" value="1"/>
</dbReference>
<dbReference type="EC" id="3.6.4.-" evidence="13"/>
<dbReference type="Gene3D" id="2.40.10.170">
    <property type="match status" value="1"/>
</dbReference>
<protein>
    <recommendedName>
        <fullName evidence="12 13">Transcription-repair-coupling factor</fullName>
        <shortName evidence="13">TRCF</shortName>
        <ecNumber evidence="13">3.6.4.-</ecNumber>
    </recommendedName>
</protein>
<dbReference type="SMART" id="SM00490">
    <property type="entry name" value="HELICc"/>
    <property type="match status" value="1"/>
</dbReference>
<dbReference type="CDD" id="cd17991">
    <property type="entry name" value="DEXHc_TRCF"/>
    <property type="match status" value="1"/>
</dbReference>
<dbReference type="PANTHER" id="PTHR47964">
    <property type="entry name" value="ATP-DEPENDENT DNA HELICASE HOMOLOG RECG, CHLOROPLASTIC"/>
    <property type="match status" value="1"/>
</dbReference>
<dbReference type="SMART" id="SM01058">
    <property type="entry name" value="CarD_TRCF"/>
    <property type="match status" value="1"/>
</dbReference>
<dbReference type="Gene3D" id="3.90.1150.50">
    <property type="entry name" value="Transcription-repair-coupling factor, D7 domain"/>
    <property type="match status" value="1"/>
</dbReference>
<comment type="similarity">
    <text evidence="10 13">In the N-terminal section; belongs to the UvrB family.</text>
</comment>
<dbReference type="InterPro" id="IPR036101">
    <property type="entry name" value="CarD-like/TRCF_RID_sf"/>
</dbReference>
<dbReference type="AlphaFoldDB" id="A0A0R1TNE5"/>
<evidence type="ECO:0000313" key="17">
    <source>
        <dbReference type="Proteomes" id="UP000051048"/>
    </source>
</evidence>
<dbReference type="Pfam" id="PF00271">
    <property type="entry name" value="Helicase_C"/>
    <property type="match status" value="1"/>
</dbReference>
<dbReference type="GO" id="GO:0003678">
    <property type="term" value="F:DNA helicase activity"/>
    <property type="evidence" value="ECO:0007669"/>
    <property type="project" value="TreeGrafter"/>
</dbReference>
<dbReference type="SUPFAM" id="SSF52540">
    <property type="entry name" value="P-loop containing nucleoside triphosphate hydrolases"/>
    <property type="match status" value="4"/>
</dbReference>
<evidence type="ECO:0000256" key="10">
    <source>
        <dbReference type="ARBA" id="ARBA00061104"/>
    </source>
</evidence>
<comment type="similarity">
    <text evidence="11 13">In the C-terminal section; belongs to the helicase family. RecG subfamily.</text>
</comment>
<dbReference type="InterPro" id="IPR047112">
    <property type="entry name" value="RecG/Mfd"/>
</dbReference>
<dbReference type="Gene3D" id="3.40.50.11180">
    <property type="match status" value="1"/>
</dbReference>
<dbReference type="GO" id="GO:0000716">
    <property type="term" value="P:transcription-coupled nucleotide-excision repair, DNA damage recognition"/>
    <property type="evidence" value="ECO:0007669"/>
    <property type="project" value="UniProtKB-UniRule"/>
</dbReference>
<evidence type="ECO:0000256" key="8">
    <source>
        <dbReference type="ARBA" id="ARBA00023125"/>
    </source>
</evidence>
<dbReference type="InterPro" id="IPR041471">
    <property type="entry name" value="UvrB_inter"/>
</dbReference>
<dbReference type="STRING" id="1423740.FC36_GL000157"/>
<dbReference type="PROSITE" id="PS51192">
    <property type="entry name" value="HELICASE_ATP_BIND_1"/>
    <property type="match status" value="1"/>
</dbReference>
<evidence type="ECO:0000256" key="9">
    <source>
        <dbReference type="ARBA" id="ARBA00023204"/>
    </source>
</evidence>
<dbReference type="InterPro" id="IPR001650">
    <property type="entry name" value="Helicase_C-like"/>
</dbReference>
<feature type="domain" description="Helicase C-terminal" evidence="15">
    <location>
        <begin position="811"/>
        <end position="972"/>
    </location>
</feature>
<dbReference type="SUPFAM" id="SSF141259">
    <property type="entry name" value="CarD-like"/>
    <property type="match status" value="1"/>
</dbReference>
<keyword evidence="2 13" id="KW-0963">Cytoplasm</keyword>
<name>A0A0R1TNE5_9LACO</name>
<accession>A0A0R1TNE5</accession>
<proteinExistence type="inferred from homology"/>
<dbReference type="GO" id="GO:0016787">
    <property type="term" value="F:hydrolase activity"/>
    <property type="evidence" value="ECO:0007669"/>
    <property type="project" value="UniProtKB-KW"/>
</dbReference>
<reference evidence="16 17" key="1">
    <citation type="journal article" date="2015" name="Genome Announc.">
        <title>Expanding the biotechnology potential of lactobacilli through comparative genomics of 213 strains and associated genera.</title>
        <authorList>
            <person name="Sun Z."/>
            <person name="Harris H.M."/>
            <person name="McCann A."/>
            <person name="Guo C."/>
            <person name="Argimon S."/>
            <person name="Zhang W."/>
            <person name="Yang X."/>
            <person name="Jeffery I.B."/>
            <person name="Cooney J.C."/>
            <person name="Kagawa T.F."/>
            <person name="Liu W."/>
            <person name="Song Y."/>
            <person name="Salvetti E."/>
            <person name="Wrobel A."/>
            <person name="Rasinkangas P."/>
            <person name="Parkhill J."/>
            <person name="Rea M.C."/>
            <person name="O'Sullivan O."/>
            <person name="Ritari J."/>
            <person name="Douillard F.P."/>
            <person name="Paul Ross R."/>
            <person name="Yang R."/>
            <person name="Briner A.E."/>
            <person name="Felis G.E."/>
            <person name="de Vos W.M."/>
            <person name="Barrangou R."/>
            <person name="Klaenhammer T.R."/>
            <person name="Caufield P.W."/>
            <person name="Cui Y."/>
            <person name="Zhang H."/>
            <person name="O'Toole P.W."/>
        </authorList>
    </citation>
    <scope>NUCLEOTIDE SEQUENCE [LARGE SCALE GENOMIC DNA]</scope>
    <source>
        <strain evidence="16 17">DSM 15833</strain>
    </source>
</reference>